<gene>
    <name evidence="6" type="ORF">FYJ34_07850</name>
</gene>
<dbReference type="SUPFAM" id="SSF52540">
    <property type="entry name" value="P-loop containing nucleoside triphosphate hydrolases"/>
    <property type="match status" value="1"/>
</dbReference>
<dbReference type="InterPro" id="IPR027417">
    <property type="entry name" value="P-loop_NTPase"/>
</dbReference>
<dbReference type="PANTHER" id="PTHR42711:SF5">
    <property type="entry name" value="ABC TRANSPORTER ATP-BINDING PROTEIN NATA"/>
    <property type="match status" value="1"/>
</dbReference>
<dbReference type="EMBL" id="VULY01000018">
    <property type="protein sequence ID" value="MSR94172.1"/>
    <property type="molecule type" value="Genomic_DNA"/>
</dbReference>
<keyword evidence="4 6" id="KW-0067">ATP-binding</keyword>
<evidence type="ECO:0000256" key="4">
    <source>
        <dbReference type="ARBA" id="ARBA00022840"/>
    </source>
</evidence>
<evidence type="ECO:0000259" key="5">
    <source>
        <dbReference type="PROSITE" id="PS50893"/>
    </source>
</evidence>
<organism evidence="6 7">
    <name type="scientific">Suipraeoptans intestinalis</name>
    <dbReference type="NCBI Taxonomy" id="2606628"/>
    <lineage>
        <taxon>Bacteria</taxon>
        <taxon>Bacillati</taxon>
        <taxon>Bacillota</taxon>
        <taxon>Clostridia</taxon>
        <taxon>Lachnospirales</taxon>
        <taxon>Lachnospiraceae</taxon>
        <taxon>Suipraeoptans</taxon>
    </lineage>
</organism>
<evidence type="ECO:0000313" key="7">
    <source>
        <dbReference type="Proteomes" id="UP000434409"/>
    </source>
</evidence>
<reference evidence="6 7" key="1">
    <citation type="submission" date="2019-08" db="EMBL/GenBank/DDBJ databases">
        <title>In-depth cultivation of the pig gut microbiome towards novel bacterial diversity and tailored functional studies.</title>
        <authorList>
            <person name="Wylensek D."/>
            <person name="Hitch T.C.A."/>
            <person name="Clavel T."/>
        </authorList>
    </citation>
    <scope>NUCLEOTIDE SEQUENCE [LARGE SCALE GENOMIC DNA]</scope>
    <source>
        <strain evidence="6 7">68-1-5</strain>
    </source>
</reference>
<dbReference type="InterPro" id="IPR003593">
    <property type="entry name" value="AAA+_ATPase"/>
</dbReference>
<dbReference type="RefSeq" id="WP_154477626.1">
    <property type="nucleotide sequence ID" value="NZ_VULY01000018.1"/>
</dbReference>
<dbReference type="GO" id="GO:0005524">
    <property type="term" value="F:ATP binding"/>
    <property type="evidence" value="ECO:0007669"/>
    <property type="project" value="UniProtKB-KW"/>
</dbReference>
<dbReference type="SMART" id="SM00382">
    <property type="entry name" value="AAA"/>
    <property type="match status" value="1"/>
</dbReference>
<dbReference type="GO" id="GO:0016887">
    <property type="term" value="F:ATP hydrolysis activity"/>
    <property type="evidence" value="ECO:0007669"/>
    <property type="project" value="InterPro"/>
</dbReference>
<keyword evidence="2" id="KW-0813">Transport</keyword>
<dbReference type="InterPro" id="IPR017871">
    <property type="entry name" value="ABC_transporter-like_CS"/>
</dbReference>
<protein>
    <submittedName>
        <fullName evidence="6">ABC transporter ATP-binding protein</fullName>
    </submittedName>
</protein>
<proteinExistence type="inferred from homology"/>
<evidence type="ECO:0000256" key="3">
    <source>
        <dbReference type="ARBA" id="ARBA00022741"/>
    </source>
</evidence>
<evidence type="ECO:0000256" key="1">
    <source>
        <dbReference type="ARBA" id="ARBA00005417"/>
    </source>
</evidence>
<feature type="domain" description="ABC transporter" evidence="5">
    <location>
        <begin position="2"/>
        <end position="220"/>
    </location>
</feature>
<comment type="caution">
    <text evidence="6">The sequence shown here is derived from an EMBL/GenBank/DDBJ whole genome shotgun (WGS) entry which is preliminary data.</text>
</comment>
<evidence type="ECO:0000256" key="2">
    <source>
        <dbReference type="ARBA" id="ARBA00022448"/>
    </source>
</evidence>
<dbReference type="PANTHER" id="PTHR42711">
    <property type="entry name" value="ABC TRANSPORTER ATP-BINDING PROTEIN"/>
    <property type="match status" value="1"/>
</dbReference>
<comment type="similarity">
    <text evidence="1">Belongs to the ABC transporter superfamily.</text>
</comment>
<name>A0A6N7V4Q8_9FIRM</name>
<dbReference type="Pfam" id="PF00005">
    <property type="entry name" value="ABC_tran"/>
    <property type="match status" value="1"/>
</dbReference>
<keyword evidence="3" id="KW-0547">Nucleotide-binding</keyword>
<dbReference type="Proteomes" id="UP000434409">
    <property type="component" value="Unassembled WGS sequence"/>
</dbReference>
<evidence type="ECO:0000313" key="6">
    <source>
        <dbReference type="EMBL" id="MSR94172.1"/>
    </source>
</evidence>
<dbReference type="PROSITE" id="PS00211">
    <property type="entry name" value="ABC_TRANSPORTER_1"/>
    <property type="match status" value="1"/>
</dbReference>
<sequence>MLEFRNLEVSYGTKKALSITDRIEIKAGEKLGLIGSNGAGKTTLIRAVLKLVPYRGEVRRKIPVEEIAVHMQQNEYSSLVPVKDVMEAILGCHIKEHEVAQELIRFFEFEECLRKRYKALSGGQKQRLTMILVMCQESPLTIFDEVTSGLDFETRTRLMQLLQKWYYKRNTTLLVVSHYYEELESLVDKLLLLEQGQVVDYGTKEELFQKYCGKRALIFERNPLAQQIAQGYKNLKTAEDRIAVRCDEEEEERRLAEALRQANIDYVRTHRDIELMVTNAKANWEGERK</sequence>
<dbReference type="PROSITE" id="PS50893">
    <property type="entry name" value="ABC_TRANSPORTER_2"/>
    <property type="match status" value="1"/>
</dbReference>
<accession>A0A6N7V4Q8</accession>
<dbReference type="Gene3D" id="3.40.50.300">
    <property type="entry name" value="P-loop containing nucleotide triphosphate hydrolases"/>
    <property type="match status" value="1"/>
</dbReference>
<dbReference type="InterPro" id="IPR003439">
    <property type="entry name" value="ABC_transporter-like_ATP-bd"/>
</dbReference>
<keyword evidence="7" id="KW-1185">Reference proteome</keyword>
<dbReference type="AlphaFoldDB" id="A0A6N7V4Q8"/>
<dbReference type="InterPro" id="IPR050763">
    <property type="entry name" value="ABC_transporter_ATP-binding"/>
</dbReference>